<sequence>MLKKLLPIVASGALALSAVTNVSANDTPLCTDFNNLDNAPYFYYPDKDGFRYFWNKWLSADIPFHMGHDTIIGEGQTATVIGKFDYGAVAHKDLEFEYVKAYVYGGEMSDWQYIGKYKTNSDGKIYVDVDGLDAGHYQVKMVVVGDLSEANSYITVVKPGTKAVVFDIDETLTTSDLEQVLDYTGIEAADARGGAAELVNNYVAKGYHPLFITARTYWYAKGTRHWLSDHLDVPEATLRTTLSNETGLFQTAEYKAAVLEEVKAAGLDVVRAYGNATTDIEGFSQGGVPLEEIYIVGKNAGAMGSQAIEGEDYWSHLYSVVEDTPDSGCAR</sequence>
<feature type="chain" id="PRO_5041303930" description="LNS2/PITP domain-containing protein" evidence="3">
    <location>
        <begin position="25"/>
        <end position="331"/>
    </location>
</feature>
<dbReference type="SUPFAM" id="SSF56784">
    <property type="entry name" value="HAD-like"/>
    <property type="match status" value="1"/>
</dbReference>
<keyword evidence="3" id="KW-0732">Signal</keyword>
<dbReference type="Pfam" id="PF24694">
    <property type="entry name" value="LNS2_PITM1-3"/>
    <property type="match status" value="1"/>
</dbReference>
<evidence type="ECO:0000313" key="5">
    <source>
        <dbReference type="EMBL" id="GLQ33567.1"/>
    </source>
</evidence>
<feature type="signal peptide" evidence="3">
    <location>
        <begin position="1"/>
        <end position="24"/>
    </location>
</feature>
<dbReference type="InterPro" id="IPR031315">
    <property type="entry name" value="LNS2/PITP"/>
</dbReference>
<dbReference type="GO" id="GO:0008525">
    <property type="term" value="F:phosphatidylcholine transporter activity"/>
    <property type="evidence" value="ECO:0007669"/>
    <property type="project" value="TreeGrafter"/>
</dbReference>
<dbReference type="InterPro" id="IPR036412">
    <property type="entry name" value="HAD-like_sf"/>
</dbReference>
<dbReference type="Pfam" id="PF24695">
    <property type="entry name" value="PITM1-3"/>
    <property type="match status" value="1"/>
</dbReference>
<dbReference type="InterPro" id="IPR023214">
    <property type="entry name" value="HAD_sf"/>
</dbReference>
<dbReference type="GO" id="GO:0008526">
    <property type="term" value="F:phosphatidylinositol transfer activity"/>
    <property type="evidence" value="ECO:0007669"/>
    <property type="project" value="TreeGrafter"/>
</dbReference>
<dbReference type="RefSeq" id="WP_284384042.1">
    <property type="nucleotide sequence ID" value="NZ_BSNM01000027.1"/>
</dbReference>
<dbReference type="EMBL" id="BSNM01000027">
    <property type="protein sequence ID" value="GLQ33567.1"/>
    <property type="molecule type" value="Genomic_DNA"/>
</dbReference>
<keyword evidence="2" id="KW-0445">Lipid transport</keyword>
<dbReference type="PANTHER" id="PTHR10658">
    <property type="entry name" value="PHOSPHATIDYLINOSITOL TRANSFER PROTEIN"/>
    <property type="match status" value="1"/>
</dbReference>
<dbReference type="GO" id="GO:0031210">
    <property type="term" value="F:phosphatidylcholine binding"/>
    <property type="evidence" value="ECO:0007669"/>
    <property type="project" value="TreeGrafter"/>
</dbReference>
<dbReference type="InterPro" id="IPR001666">
    <property type="entry name" value="PI_transfer"/>
</dbReference>
<proteinExistence type="predicted"/>
<feature type="domain" description="LNS2/PITP" evidence="4">
    <location>
        <begin position="164"/>
        <end position="305"/>
    </location>
</feature>
<accession>A0AA37W888</accession>
<comment type="caution">
    <text evidence="5">The sequence shown here is derived from an EMBL/GenBank/DDBJ whole genome shotgun (WGS) entry which is preliminary data.</text>
</comment>
<dbReference type="PANTHER" id="PTHR10658:SF28">
    <property type="entry name" value="PHOSPHATIDYLINOSITOL TRANSFER PROTEIN ALPHA ISOFORM"/>
    <property type="match status" value="1"/>
</dbReference>
<keyword evidence="1" id="KW-0813">Transport</keyword>
<dbReference type="AlphaFoldDB" id="A0AA37W888"/>
<gene>
    <name evidence="5" type="ORF">GCM10007876_40470</name>
</gene>
<reference evidence="5" key="2">
    <citation type="submission" date="2023-01" db="EMBL/GenBank/DDBJ databases">
        <title>Draft genome sequence of Litoribrevibacter albus strain NBRC 110071.</title>
        <authorList>
            <person name="Sun Q."/>
            <person name="Mori K."/>
        </authorList>
    </citation>
    <scope>NUCLEOTIDE SEQUENCE</scope>
    <source>
        <strain evidence="5">NBRC 110071</strain>
    </source>
</reference>
<evidence type="ECO:0000259" key="4">
    <source>
        <dbReference type="SMART" id="SM00775"/>
    </source>
</evidence>
<keyword evidence="6" id="KW-1185">Reference proteome</keyword>
<name>A0AA37W888_9GAMM</name>
<dbReference type="GO" id="GO:0035091">
    <property type="term" value="F:phosphatidylinositol binding"/>
    <property type="evidence" value="ECO:0007669"/>
    <property type="project" value="TreeGrafter"/>
</dbReference>
<reference evidence="5" key="1">
    <citation type="journal article" date="2014" name="Int. J. Syst. Evol. Microbiol.">
        <title>Complete genome sequence of Corynebacterium casei LMG S-19264T (=DSM 44701T), isolated from a smear-ripened cheese.</title>
        <authorList>
            <consortium name="US DOE Joint Genome Institute (JGI-PGF)"/>
            <person name="Walter F."/>
            <person name="Albersmeier A."/>
            <person name="Kalinowski J."/>
            <person name="Ruckert C."/>
        </authorList>
    </citation>
    <scope>NUCLEOTIDE SEQUENCE</scope>
    <source>
        <strain evidence="5">NBRC 110071</strain>
    </source>
</reference>
<evidence type="ECO:0000313" key="6">
    <source>
        <dbReference type="Proteomes" id="UP001161389"/>
    </source>
</evidence>
<dbReference type="SMART" id="SM00775">
    <property type="entry name" value="LNS2"/>
    <property type="match status" value="1"/>
</dbReference>
<dbReference type="GO" id="GO:0005737">
    <property type="term" value="C:cytoplasm"/>
    <property type="evidence" value="ECO:0007669"/>
    <property type="project" value="TreeGrafter"/>
</dbReference>
<dbReference type="Proteomes" id="UP001161389">
    <property type="component" value="Unassembled WGS sequence"/>
</dbReference>
<organism evidence="5 6">
    <name type="scientific">Litoribrevibacter albus</name>
    <dbReference type="NCBI Taxonomy" id="1473156"/>
    <lineage>
        <taxon>Bacteria</taxon>
        <taxon>Pseudomonadati</taxon>
        <taxon>Pseudomonadota</taxon>
        <taxon>Gammaproteobacteria</taxon>
        <taxon>Oceanospirillales</taxon>
        <taxon>Oceanospirillaceae</taxon>
        <taxon>Litoribrevibacter</taxon>
    </lineage>
</organism>
<evidence type="ECO:0000256" key="2">
    <source>
        <dbReference type="ARBA" id="ARBA00023055"/>
    </source>
</evidence>
<evidence type="ECO:0000256" key="3">
    <source>
        <dbReference type="SAM" id="SignalP"/>
    </source>
</evidence>
<dbReference type="Gene3D" id="3.40.50.1000">
    <property type="entry name" value="HAD superfamily/HAD-like"/>
    <property type="match status" value="1"/>
</dbReference>
<evidence type="ECO:0000256" key="1">
    <source>
        <dbReference type="ARBA" id="ARBA00022448"/>
    </source>
</evidence>
<protein>
    <recommendedName>
        <fullName evidence="4">LNS2/PITP domain-containing protein</fullName>
    </recommendedName>
</protein>